<evidence type="ECO:0000313" key="6">
    <source>
        <dbReference type="EMBL" id="PHP53639.1"/>
    </source>
</evidence>
<dbReference type="InterPro" id="IPR006558">
    <property type="entry name" value="LamG-like"/>
</dbReference>
<sequence length="1050" mass="109405">MPCRDLPARLSPPNSGGCVKHVGLLRRALALLVTSSLVVLPVMASTSAQAAEGDAAEVLSDTVSADALPTPQVVNGVVRDQVVVGNTVYVVGEFTTVQPAGSDSTVTRANALAYDITTGDLLDWAPQTNGAIQSIAAMPDGSRLFIGGAFSQVNGETVWRVAAIDPVTAERKPLTAAANAKVFAVEVSSDGSTLYIGGAFTQVNNQERLRFAAVDLTTKKLLDLKADIPDFSVRTIAAEPNGTGVAIGGSFTSVNGSTSPGYGMAILEQDGSVRQNNLTSVVKSGNTYGGIMDLKADEQGLYGAAYTQNRSHGNLEGVFRADWTTGDVAYIADCHGDSYSVFPSGDVVYAANHAHDCSNIGGFPDNTKNYHYALAYANHATGVVGTNTASGYYNFAGQPATTNLNWYPDFTPGTYTGLGQATWSVDGNNDYIVYGGEFTAVNGESQQGLTRFARRDLAPNEQGPVNKGGSYKLSASSPAAGMVSLSFSANWDRDDKTLSYAVYRDSLDSEPISVQDVTAGFWELPTLAAADTVDPGSTHQYVVVVTDPWGASTRSDWVTVTAGEGQGMADYGKQVIGDGAVNYWPLDDASGANTAADVLGGKNMTYRGSSYTTGAQSFLTQGASVTFSPSSGNGNWWNWWNRNRGQSSSWAAQTSASTAPAAFTVEAWFRTSSTSGGEIVGFSSRSDAESGNKDRMLYLSNNGTVTYMLYPGSTKVISSAAGYNDNAWHHVVATTDPTTGSVLYLDGEAVASDAAMTSGQSYTGYWRIGGDTNSGLPNAGSSGYLAGSIDEVAVYGKALSAQQVAAHHTLGTTGELPNQDPAEQTDPDGGQDAAGALADGVLISDSFTRETGRGWGTTDSGAVWTANYGVSRMSVDGSAGLMTMTGAGTANSVSSPVVDSTSTDSTVDIVLDQMPTGAAAYVTYVARANSAGRYQVQFDIAPTGGVLMTLSKKIGATQTTLGTARVTGTYSAGQALHVRFVADGAESTDLRTKAWIGEVEEPQDWGIEVTDEDAALADPGSVGIITFTSGKADSSELTLRVDNLLVKKVA</sequence>
<dbReference type="Proteomes" id="UP000194577">
    <property type="component" value="Unassembled WGS sequence"/>
</dbReference>
<accession>A0ABX4MDS2</accession>
<keyword evidence="2" id="KW-1015">Disulfide bond</keyword>
<dbReference type="Gene3D" id="2.60.120.200">
    <property type="match status" value="1"/>
</dbReference>
<dbReference type="SUPFAM" id="SSF69304">
    <property type="entry name" value="Tricorn protease N-terminal domain"/>
    <property type="match status" value="1"/>
</dbReference>
<reference evidence="6 7" key="1">
    <citation type="submission" date="2017-10" db="EMBL/GenBank/DDBJ databases">
        <title>Draft genome sequence of cellulolytic Actinomyces sp CtC72 isolated from cattle rumen fluid.</title>
        <authorList>
            <person name="Joshi A.J."/>
            <person name="Vasudevan G."/>
            <person name="Lanjekar V.B."/>
            <person name="Hivarkar S."/>
            <person name="Engineer A."/>
            <person name="Pore S.D."/>
            <person name="Dhakephalkar P.K."/>
            <person name="Dagar S."/>
        </authorList>
    </citation>
    <scope>NUCLEOTIDE SEQUENCE [LARGE SCALE GENOMIC DNA]</scope>
    <source>
        <strain evidence="7">CtC72</strain>
    </source>
</reference>
<evidence type="ECO:0000256" key="1">
    <source>
        <dbReference type="ARBA" id="ARBA00022729"/>
    </source>
</evidence>
<dbReference type="InterPro" id="IPR013320">
    <property type="entry name" value="ConA-like_dom_sf"/>
</dbReference>
<comment type="caution">
    <text evidence="6">The sequence shown here is derived from an EMBL/GenBank/DDBJ whole genome shotgun (WGS) entry which is preliminary data.</text>
</comment>
<feature type="chain" id="PRO_5045186281" description="LamG-like jellyroll fold domain-containing protein" evidence="4">
    <location>
        <begin position="51"/>
        <end position="1050"/>
    </location>
</feature>
<feature type="signal peptide" evidence="4">
    <location>
        <begin position="1"/>
        <end position="50"/>
    </location>
</feature>
<gene>
    <name evidence="6" type="ORF">BW737_001295</name>
</gene>
<keyword evidence="7" id="KW-1185">Reference proteome</keyword>
<dbReference type="SMART" id="SM00560">
    <property type="entry name" value="LamGL"/>
    <property type="match status" value="1"/>
</dbReference>
<dbReference type="Pfam" id="PF13385">
    <property type="entry name" value="Laminin_G_3"/>
    <property type="match status" value="1"/>
</dbReference>
<evidence type="ECO:0000313" key="7">
    <source>
        <dbReference type="Proteomes" id="UP000194577"/>
    </source>
</evidence>
<proteinExistence type="predicted"/>
<feature type="domain" description="LamG-like jellyroll fold" evidence="5">
    <location>
        <begin position="661"/>
        <end position="802"/>
    </location>
</feature>
<dbReference type="SUPFAM" id="SSF49899">
    <property type="entry name" value="Concanavalin A-like lectins/glucanases"/>
    <property type="match status" value="1"/>
</dbReference>
<evidence type="ECO:0000256" key="2">
    <source>
        <dbReference type="ARBA" id="ARBA00023157"/>
    </source>
</evidence>
<name>A0ABX4MDS2_9ACTO</name>
<evidence type="ECO:0000259" key="5">
    <source>
        <dbReference type="SMART" id="SM00560"/>
    </source>
</evidence>
<dbReference type="EMBL" id="MTPX02000009">
    <property type="protein sequence ID" value="PHP53639.1"/>
    <property type="molecule type" value="Genomic_DNA"/>
</dbReference>
<protein>
    <recommendedName>
        <fullName evidence="5">LamG-like jellyroll fold domain-containing protein</fullName>
    </recommendedName>
</protein>
<organism evidence="6 7">
    <name type="scientific">Actinomyces ruminis</name>
    <dbReference type="NCBI Taxonomy" id="1937003"/>
    <lineage>
        <taxon>Bacteria</taxon>
        <taxon>Bacillati</taxon>
        <taxon>Actinomycetota</taxon>
        <taxon>Actinomycetes</taxon>
        <taxon>Actinomycetales</taxon>
        <taxon>Actinomycetaceae</taxon>
        <taxon>Actinomyces</taxon>
    </lineage>
</organism>
<keyword evidence="1 4" id="KW-0732">Signal</keyword>
<evidence type="ECO:0000256" key="3">
    <source>
        <dbReference type="SAM" id="MobiDB-lite"/>
    </source>
</evidence>
<evidence type="ECO:0000256" key="4">
    <source>
        <dbReference type="SAM" id="SignalP"/>
    </source>
</evidence>
<feature type="region of interest" description="Disordered" evidence="3">
    <location>
        <begin position="811"/>
        <end position="835"/>
    </location>
</feature>